<protein>
    <submittedName>
        <fullName evidence="1">Mu-like prophage protein gp36</fullName>
    </submittedName>
</protein>
<evidence type="ECO:0000313" key="2">
    <source>
        <dbReference type="Proteomes" id="UP000185841"/>
    </source>
</evidence>
<reference evidence="1 2" key="1">
    <citation type="submission" date="2017-01" db="EMBL/GenBank/DDBJ databases">
        <authorList>
            <person name="Mah S.A."/>
            <person name="Swanson W.J."/>
            <person name="Moy G.W."/>
            <person name="Vacquier V.D."/>
        </authorList>
    </citation>
    <scope>NUCLEOTIDE SEQUENCE [LARGE SCALE GENOMIC DNA]</scope>
    <source>
        <strain evidence="1 2">RU36E</strain>
    </source>
</reference>
<accession>A0A1N6NDC8</accession>
<dbReference type="InterPro" id="IPR009752">
    <property type="entry name" value="Phage_Mu_GpJ"/>
</dbReference>
<proteinExistence type="predicted"/>
<sequence>MQYITATDLAERPGARELSQVATAAHLKPVAWELMEATLRGGDRSTWTADQVAEADDALRRIEDAVAQAESLIDGFLAKRGYSLPLSPVPELVTGWTRDIARYYLHKDRSGKEETDPIVRAYRDALKFLQLIADGKFSLGGNDPVATSPSAIDVRFEADDNVFSREQLRVFR</sequence>
<name>A0A1N6NDC8_AQUAC</name>
<dbReference type="Proteomes" id="UP000185841">
    <property type="component" value="Unassembled WGS sequence"/>
</dbReference>
<organism evidence="1 2">
    <name type="scientific">Aquipseudomonas alcaligenes</name>
    <name type="common">Pseudomonas alcaligenes</name>
    <dbReference type="NCBI Taxonomy" id="43263"/>
    <lineage>
        <taxon>Bacteria</taxon>
        <taxon>Pseudomonadati</taxon>
        <taxon>Pseudomonadota</taxon>
        <taxon>Gammaproteobacteria</taxon>
        <taxon>Pseudomonadales</taxon>
        <taxon>Pseudomonadaceae</taxon>
        <taxon>Aquipseudomonas</taxon>
    </lineage>
</organism>
<dbReference type="AlphaFoldDB" id="A0A1N6NDC8"/>
<evidence type="ECO:0000313" key="1">
    <source>
        <dbReference type="EMBL" id="SIP90059.1"/>
    </source>
</evidence>
<gene>
    <name evidence="1" type="ORF">SAMN05878282_101227</name>
</gene>
<dbReference type="EMBL" id="FTMP01000001">
    <property type="protein sequence ID" value="SIP90059.1"/>
    <property type="molecule type" value="Genomic_DNA"/>
</dbReference>
<dbReference type="RefSeq" id="WP_076423552.1">
    <property type="nucleotide sequence ID" value="NZ_FTMP01000001.1"/>
</dbReference>
<dbReference type="Pfam" id="PF07030">
    <property type="entry name" value="Phage_Mu_Gp36"/>
    <property type="match status" value="1"/>
</dbReference>